<dbReference type="AlphaFoldDB" id="A0AAD1XSE6"/>
<comment type="caution">
    <text evidence="3">The sequence shown here is derived from an EMBL/GenBank/DDBJ whole genome shotgun (WGS) entry which is preliminary data.</text>
</comment>
<feature type="compositionally biased region" description="Basic and acidic residues" evidence="2">
    <location>
        <begin position="51"/>
        <end position="74"/>
    </location>
</feature>
<gene>
    <name evidence="3" type="ORF">ECRASSUSDP1_LOCUS19310</name>
</gene>
<evidence type="ECO:0000313" key="4">
    <source>
        <dbReference type="Proteomes" id="UP001295684"/>
    </source>
</evidence>
<evidence type="ECO:0000256" key="1">
    <source>
        <dbReference type="SAM" id="Coils"/>
    </source>
</evidence>
<feature type="compositionally biased region" description="Polar residues" evidence="2">
    <location>
        <begin position="34"/>
        <end position="50"/>
    </location>
</feature>
<keyword evidence="1" id="KW-0175">Coiled coil</keyword>
<evidence type="ECO:0000256" key="2">
    <source>
        <dbReference type="SAM" id="MobiDB-lite"/>
    </source>
</evidence>
<accession>A0AAD1XSE6</accession>
<reference evidence="3" key="1">
    <citation type="submission" date="2023-07" db="EMBL/GenBank/DDBJ databases">
        <authorList>
            <consortium name="AG Swart"/>
            <person name="Singh M."/>
            <person name="Singh A."/>
            <person name="Seah K."/>
            <person name="Emmerich C."/>
        </authorList>
    </citation>
    <scope>NUCLEOTIDE SEQUENCE</scope>
    <source>
        <strain evidence="3">DP1</strain>
    </source>
</reference>
<feature type="coiled-coil region" evidence="1">
    <location>
        <begin position="188"/>
        <end position="229"/>
    </location>
</feature>
<organism evidence="3 4">
    <name type="scientific">Euplotes crassus</name>
    <dbReference type="NCBI Taxonomy" id="5936"/>
    <lineage>
        <taxon>Eukaryota</taxon>
        <taxon>Sar</taxon>
        <taxon>Alveolata</taxon>
        <taxon>Ciliophora</taxon>
        <taxon>Intramacronucleata</taxon>
        <taxon>Spirotrichea</taxon>
        <taxon>Hypotrichia</taxon>
        <taxon>Euplotida</taxon>
        <taxon>Euplotidae</taxon>
        <taxon>Moneuplotes</taxon>
    </lineage>
</organism>
<protein>
    <submittedName>
        <fullName evidence="3">Uncharacterized protein</fullName>
    </submittedName>
</protein>
<keyword evidence="4" id="KW-1185">Reference proteome</keyword>
<feature type="region of interest" description="Disordered" evidence="2">
    <location>
        <begin position="34"/>
        <end position="74"/>
    </location>
</feature>
<feature type="region of interest" description="Disordered" evidence="2">
    <location>
        <begin position="146"/>
        <end position="178"/>
    </location>
</feature>
<dbReference type="Proteomes" id="UP001295684">
    <property type="component" value="Unassembled WGS sequence"/>
</dbReference>
<name>A0AAD1XSE6_EUPCR</name>
<evidence type="ECO:0000313" key="3">
    <source>
        <dbReference type="EMBL" id="CAI2377919.1"/>
    </source>
</evidence>
<dbReference type="EMBL" id="CAMPGE010019596">
    <property type="protein sequence ID" value="CAI2377919.1"/>
    <property type="molecule type" value="Genomic_DNA"/>
</dbReference>
<proteinExistence type="predicted"/>
<sequence>MYTSTNSQREPIPCFEKMNSILDQEIVHVDQRASSRGVQRHVSNFSTHSNSSREDFTFRDGKNRPNCDIEDPFRPEPEITEMKRLREKVERLEKACKKSTKIWKRCETKYNAYLTGDNKENVNSLNFTQTKIKPTKFAKGRPKAKIVKRPGSAIRSAKSLKSSRSKSRNLKAPNQGYDRNDFCTTSNLQFSRKKLSKKESQNHKLQQEIKRLKEKNKKWKNKYNNLKDEHEKVVNYVNMYLAYQQQNY</sequence>